<accession>A0ABY7QRB3</accession>
<evidence type="ECO:0000256" key="1">
    <source>
        <dbReference type="SAM" id="Coils"/>
    </source>
</evidence>
<evidence type="ECO:0000313" key="4">
    <source>
        <dbReference type="Proteomes" id="UP001210978"/>
    </source>
</evidence>
<feature type="region of interest" description="Disordered" evidence="2">
    <location>
        <begin position="124"/>
        <end position="147"/>
    </location>
</feature>
<dbReference type="EMBL" id="CP115859">
    <property type="protein sequence ID" value="WBV61512.1"/>
    <property type="molecule type" value="Genomic_DNA"/>
</dbReference>
<dbReference type="RefSeq" id="WP_271149795.1">
    <property type="nucleotide sequence ID" value="NZ_CP115859.1"/>
</dbReference>
<keyword evidence="4" id="KW-1185">Reference proteome</keyword>
<name>A0ABY7QRB3_9FLAO</name>
<dbReference type="Proteomes" id="UP001210978">
    <property type="component" value="Chromosome"/>
</dbReference>
<evidence type="ECO:0008006" key="5">
    <source>
        <dbReference type="Google" id="ProtNLM"/>
    </source>
</evidence>
<feature type="coiled-coil region" evidence="1">
    <location>
        <begin position="73"/>
        <end position="100"/>
    </location>
</feature>
<keyword evidence="1" id="KW-0175">Coiled coil</keyword>
<reference evidence="3 4" key="1">
    <citation type="submission" date="2023-01" db="EMBL/GenBank/DDBJ databases">
        <title>Complete genome of Chryseobacterium camelliae VAN22-5A.</title>
        <authorList>
            <person name="Zong G."/>
            <person name="Cao G."/>
        </authorList>
    </citation>
    <scope>NUCLEOTIDE SEQUENCE [LARGE SCALE GENOMIC DNA]</scope>
    <source>
        <strain evidence="3 4">VAN22-5A</strain>
    </source>
</reference>
<protein>
    <recommendedName>
        <fullName evidence="5">DUF1311 domain-containing protein</fullName>
    </recommendedName>
</protein>
<evidence type="ECO:0000256" key="2">
    <source>
        <dbReference type="SAM" id="MobiDB-lite"/>
    </source>
</evidence>
<proteinExistence type="predicted"/>
<sequence>MKTYSNIIGIAFFFLTLNFIMAQEGENRLNECKSLTIKMYRGESLLQSKLTDCLVSLATLGSDYTTRYTDWANDLANQSKESMDTELNRLESDRQASKEIRQQSFSNMVNGVSANLQNQLQRKNVGISNQNSNRDDPCNTGIANTCR</sequence>
<evidence type="ECO:0000313" key="3">
    <source>
        <dbReference type="EMBL" id="WBV61512.1"/>
    </source>
</evidence>
<organism evidence="3 4">
    <name type="scientific">Chryseobacterium camelliae</name>
    <dbReference type="NCBI Taxonomy" id="1265445"/>
    <lineage>
        <taxon>Bacteria</taxon>
        <taxon>Pseudomonadati</taxon>
        <taxon>Bacteroidota</taxon>
        <taxon>Flavobacteriia</taxon>
        <taxon>Flavobacteriales</taxon>
        <taxon>Weeksellaceae</taxon>
        <taxon>Chryseobacterium group</taxon>
        <taxon>Chryseobacterium</taxon>
    </lineage>
</organism>
<gene>
    <name evidence="3" type="ORF">PFY12_05165</name>
</gene>